<protein>
    <submittedName>
        <fullName evidence="1">DUF6758 family protein</fullName>
    </submittedName>
</protein>
<dbReference type="Pfam" id="PF20544">
    <property type="entry name" value="DUF6758"/>
    <property type="match status" value="1"/>
</dbReference>
<dbReference type="Proteomes" id="UP001596972">
    <property type="component" value="Unassembled WGS sequence"/>
</dbReference>
<name>A0ABW3ELC8_9ACTN</name>
<gene>
    <name evidence="1" type="ORF">ACFQ11_11900</name>
</gene>
<evidence type="ECO:0000313" key="2">
    <source>
        <dbReference type="Proteomes" id="UP001596972"/>
    </source>
</evidence>
<accession>A0ABW3ELC8</accession>
<organism evidence="1 2">
    <name type="scientific">Actinomadura sediminis</name>
    <dbReference type="NCBI Taxonomy" id="1038904"/>
    <lineage>
        <taxon>Bacteria</taxon>
        <taxon>Bacillati</taxon>
        <taxon>Actinomycetota</taxon>
        <taxon>Actinomycetes</taxon>
        <taxon>Streptosporangiales</taxon>
        <taxon>Thermomonosporaceae</taxon>
        <taxon>Actinomadura</taxon>
    </lineage>
</organism>
<keyword evidence="2" id="KW-1185">Reference proteome</keyword>
<dbReference type="InterPro" id="IPR046646">
    <property type="entry name" value="DUF6758"/>
</dbReference>
<dbReference type="EMBL" id="JBHTJA010000017">
    <property type="protein sequence ID" value="MFD0901098.1"/>
    <property type="molecule type" value="Genomic_DNA"/>
</dbReference>
<sequence length="215" mass="22594">MRAEPTCPRCGSQVQAPGLWSSDWSCGVHGAVLPRQPPVRPGPDALAVVLRDMRVPVWTPWPLPLNWLVTGFTTVGDERGGGRACGVALSGPGLLSGPADMMLIAEEPGIGLGAHYAGLDGADPGEEFDGSPPHAKIGISGPAATPGHTVPLWTVGREPDRAVFVGEALGNWLWAVLWPADAGVLMLEELNLLDLREPGMKVDVPYGAYSGRLDL</sequence>
<proteinExistence type="predicted"/>
<reference evidence="2" key="1">
    <citation type="journal article" date="2019" name="Int. J. Syst. Evol. Microbiol.">
        <title>The Global Catalogue of Microorganisms (GCM) 10K type strain sequencing project: providing services to taxonomists for standard genome sequencing and annotation.</title>
        <authorList>
            <consortium name="The Broad Institute Genomics Platform"/>
            <consortium name="The Broad Institute Genome Sequencing Center for Infectious Disease"/>
            <person name="Wu L."/>
            <person name="Ma J."/>
        </authorList>
    </citation>
    <scope>NUCLEOTIDE SEQUENCE [LARGE SCALE GENOMIC DNA]</scope>
    <source>
        <strain evidence="2">JCM 31202</strain>
    </source>
</reference>
<comment type="caution">
    <text evidence="1">The sequence shown here is derived from an EMBL/GenBank/DDBJ whole genome shotgun (WGS) entry which is preliminary data.</text>
</comment>
<dbReference type="RefSeq" id="WP_378298240.1">
    <property type="nucleotide sequence ID" value="NZ_JBHTJA010000017.1"/>
</dbReference>
<evidence type="ECO:0000313" key="1">
    <source>
        <dbReference type="EMBL" id="MFD0901098.1"/>
    </source>
</evidence>